<name>A0A3N2R7M3_9RHOB</name>
<organism evidence="3 4">
    <name type="scientific">Histidinibacterium lentulum</name>
    <dbReference type="NCBI Taxonomy" id="2480588"/>
    <lineage>
        <taxon>Bacteria</taxon>
        <taxon>Pseudomonadati</taxon>
        <taxon>Pseudomonadota</taxon>
        <taxon>Alphaproteobacteria</taxon>
        <taxon>Rhodobacterales</taxon>
        <taxon>Paracoccaceae</taxon>
        <taxon>Histidinibacterium</taxon>
    </lineage>
</organism>
<sequence length="301" mass="32083">MVAAPATRVQGVHCVLYAFFDARGQLDRGAMRAQVEAVLACGVDGITVLGLATEGPKLSVEEARDVVDWAAEDIADRCPLSVTIMGDTVADQRAALHHAIDRGAAFAVLQPPRAGAADLLDFFARVGEGIDLPLGIQNAPQYLGRSLSAEDVAWLRGRLVRLELMKAESSAVDMAALIERCGPDIACLGGRGGLEMTDCLRVGASGFVLAPDAVDHACRVHDLWLAGETEAAEAAHAEVLPALVFMMQSVDHLICYGKRIFGQRAGLAVRDRQPAQTPTDAGLRLAMRWAERLGPLRQRGS</sequence>
<reference evidence="3 4" key="1">
    <citation type="submission" date="2018-10" db="EMBL/GenBank/DDBJ databases">
        <title>Histidinibacterium lentulum gen. nov., sp. nov., a marine bacterium from the culture broth of Picochlorum sp. 122.</title>
        <authorList>
            <person name="Wang G."/>
        </authorList>
    </citation>
    <scope>NUCLEOTIDE SEQUENCE [LARGE SCALE GENOMIC DNA]</scope>
    <source>
        <strain evidence="3 4">B17</strain>
    </source>
</reference>
<dbReference type="EMBL" id="RDRB01000002">
    <property type="protein sequence ID" value="ROU03403.1"/>
    <property type="molecule type" value="Genomic_DNA"/>
</dbReference>
<proteinExistence type="inferred from homology"/>
<dbReference type="SMART" id="SM01130">
    <property type="entry name" value="DHDPS"/>
    <property type="match status" value="1"/>
</dbReference>
<dbReference type="PANTHER" id="PTHR12128:SF66">
    <property type="entry name" value="4-HYDROXY-2-OXOGLUTARATE ALDOLASE, MITOCHONDRIAL"/>
    <property type="match status" value="1"/>
</dbReference>
<dbReference type="SUPFAM" id="SSF51569">
    <property type="entry name" value="Aldolase"/>
    <property type="match status" value="1"/>
</dbReference>
<dbReference type="InterPro" id="IPR013785">
    <property type="entry name" value="Aldolase_TIM"/>
</dbReference>
<evidence type="ECO:0000256" key="1">
    <source>
        <dbReference type="ARBA" id="ARBA00007592"/>
    </source>
</evidence>
<dbReference type="GO" id="GO:0008840">
    <property type="term" value="F:4-hydroxy-tetrahydrodipicolinate synthase activity"/>
    <property type="evidence" value="ECO:0007669"/>
    <property type="project" value="TreeGrafter"/>
</dbReference>
<dbReference type="Gene3D" id="3.20.20.70">
    <property type="entry name" value="Aldolase class I"/>
    <property type="match status" value="1"/>
</dbReference>
<comment type="similarity">
    <text evidence="1">Belongs to the DapA family.</text>
</comment>
<keyword evidence="4" id="KW-1185">Reference proteome</keyword>
<keyword evidence="2" id="KW-0456">Lyase</keyword>
<comment type="caution">
    <text evidence="3">The sequence shown here is derived from an EMBL/GenBank/DDBJ whole genome shotgun (WGS) entry which is preliminary data.</text>
</comment>
<evidence type="ECO:0000313" key="3">
    <source>
        <dbReference type="EMBL" id="ROU03403.1"/>
    </source>
</evidence>
<dbReference type="InterPro" id="IPR002220">
    <property type="entry name" value="DapA-like"/>
</dbReference>
<dbReference type="OrthoDB" id="9796205at2"/>
<protein>
    <submittedName>
        <fullName evidence="3">Dihydrodipicolinate synthase family protein</fullName>
    </submittedName>
</protein>
<dbReference type="CDD" id="cd00408">
    <property type="entry name" value="DHDPS-like"/>
    <property type="match status" value="1"/>
</dbReference>
<dbReference type="Proteomes" id="UP000268016">
    <property type="component" value="Unassembled WGS sequence"/>
</dbReference>
<dbReference type="AlphaFoldDB" id="A0A3N2R7M3"/>
<dbReference type="GO" id="GO:0005829">
    <property type="term" value="C:cytosol"/>
    <property type="evidence" value="ECO:0007669"/>
    <property type="project" value="TreeGrafter"/>
</dbReference>
<dbReference type="PANTHER" id="PTHR12128">
    <property type="entry name" value="DIHYDRODIPICOLINATE SYNTHASE"/>
    <property type="match status" value="1"/>
</dbReference>
<evidence type="ECO:0000256" key="2">
    <source>
        <dbReference type="ARBA" id="ARBA00023239"/>
    </source>
</evidence>
<gene>
    <name evidence="3" type="ORF">EAT49_03600</name>
</gene>
<dbReference type="RefSeq" id="WP_123640937.1">
    <property type="nucleotide sequence ID" value="NZ_ML119082.1"/>
</dbReference>
<dbReference type="Pfam" id="PF00701">
    <property type="entry name" value="DHDPS"/>
    <property type="match status" value="1"/>
</dbReference>
<accession>A0A3N2R7M3</accession>
<evidence type="ECO:0000313" key="4">
    <source>
        <dbReference type="Proteomes" id="UP000268016"/>
    </source>
</evidence>